<reference evidence="1 2" key="1">
    <citation type="submission" date="2015-08" db="EMBL/GenBank/DDBJ databases">
        <title>Genome sequencing of Penicillium nordicum.</title>
        <authorList>
            <person name="Nguyen H.D."/>
            <person name="Seifert K.A."/>
        </authorList>
    </citation>
    <scope>NUCLEOTIDE SEQUENCE [LARGE SCALE GENOMIC DNA]</scope>
    <source>
        <strain evidence="1 2">DAOMC 185683</strain>
    </source>
</reference>
<proteinExistence type="predicted"/>
<evidence type="ECO:0000313" key="1">
    <source>
        <dbReference type="EMBL" id="KOS38034.1"/>
    </source>
</evidence>
<accession>A0A0M8NZ93</accession>
<dbReference type="Proteomes" id="UP000037696">
    <property type="component" value="Unassembled WGS sequence"/>
</dbReference>
<organism evidence="1 2">
    <name type="scientific">Penicillium nordicum</name>
    <dbReference type="NCBI Taxonomy" id="229535"/>
    <lineage>
        <taxon>Eukaryota</taxon>
        <taxon>Fungi</taxon>
        <taxon>Dikarya</taxon>
        <taxon>Ascomycota</taxon>
        <taxon>Pezizomycotina</taxon>
        <taxon>Eurotiomycetes</taxon>
        <taxon>Eurotiomycetidae</taxon>
        <taxon>Eurotiales</taxon>
        <taxon>Aspergillaceae</taxon>
        <taxon>Penicillium</taxon>
    </lineage>
</organism>
<gene>
    <name evidence="1" type="ORF">ACN38_g11159</name>
</gene>
<evidence type="ECO:0000313" key="2">
    <source>
        <dbReference type="Proteomes" id="UP000037696"/>
    </source>
</evidence>
<keyword evidence="2" id="KW-1185">Reference proteome</keyword>
<dbReference type="EMBL" id="LHQQ01000277">
    <property type="protein sequence ID" value="KOS38034.1"/>
    <property type="molecule type" value="Genomic_DNA"/>
</dbReference>
<name>A0A0M8NZ93_9EURO</name>
<sequence>MRGRFSYTRVLRLKQKHLQPLSLSLSLHPIHLNFFTSHLPPSPLTFFPFLLLLFPPPSPPLSLNCIFPIHLSSPLLNPRFCRFPPPHQFLHFFSTVRISRPHGLKETYSANLVT</sequence>
<protein>
    <submittedName>
        <fullName evidence="1">Uncharacterized protein</fullName>
    </submittedName>
</protein>
<comment type="caution">
    <text evidence="1">The sequence shown here is derived from an EMBL/GenBank/DDBJ whole genome shotgun (WGS) entry which is preliminary data.</text>
</comment>
<dbReference type="AlphaFoldDB" id="A0A0M8NZ93"/>